<dbReference type="GO" id="GO:0016301">
    <property type="term" value="F:kinase activity"/>
    <property type="evidence" value="ECO:0007669"/>
    <property type="project" value="UniProtKB-KW"/>
</dbReference>
<dbReference type="InterPro" id="IPR001680">
    <property type="entry name" value="WD40_rpt"/>
</dbReference>
<keyword evidence="1" id="KW-0690">Ribosome biogenesis</keyword>
<name>A0AAW2PB66_9LAMI</name>
<reference evidence="6" key="1">
    <citation type="submission" date="2020-06" db="EMBL/GenBank/DDBJ databases">
        <authorList>
            <person name="Li T."/>
            <person name="Hu X."/>
            <person name="Zhang T."/>
            <person name="Song X."/>
            <person name="Zhang H."/>
            <person name="Dai N."/>
            <person name="Sheng W."/>
            <person name="Hou X."/>
            <person name="Wei L."/>
        </authorList>
    </citation>
    <scope>NUCLEOTIDE SEQUENCE</scope>
    <source>
        <strain evidence="6">G01</strain>
        <tissue evidence="6">Leaf</tissue>
    </source>
</reference>
<evidence type="ECO:0000313" key="6">
    <source>
        <dbReference type="EMBL" id="KAL0352828.1"/>
    </source>
</evidence>
<dbReference type="SUPFAM" id="SSF50998">
    <property type="entry name" value="Quinoprotein alcohol dehydrogenase-like"/>
    <property type="match status" value="1"/>
</dbReference>
<keyword evidence="5" id="KW-0812">Transmembrane</keyword>
<feature type="repeat" description="WD" evidence="4">
    <location>
        <begin position="221"/>
        <end position="246"/>
    </location>
</feature>
<feature type="repeat" description="WD" evidence="4">
    <location>
        <begin position="38"/>
        <end position="77"/>
    </location>
</feature>
<evidence type="ECO:0000256" key="3">
    <source>
        <dbReference type="ARBA" id="ARBA00022737"/>
    </source>
</evidence>
<evidence type="ECO:0000256" key="5">
    <source>
        <dbReference type="SAM" id="Phobius"/>
    </source>
</evidence>
<accession>A0AAW2PB66</accession>
<gene>
    <name evidence="6" type="ORF">Sangu_0864100</name>
</gene>
<proteinExistence type="predicted"/>
<dbReference type="InterPro" id="IPR011047">
    <property type="entry name" value="Quinoprotein_ADH-like_sf"/>
</dbReference>
<comment type="caution">
    <text evidence="6">The sequence shown here is derived from an EMBL/GenBank/DDBJ whole genome shotgun (WGS) entry which is preliminary data.</text>
</comment>
<feature type="transmembrane region" description="Helical" evidence="5">
    <location>
        <begin position="326"/>
        <end position="345"/>
    </location>
</feature>
<dbReference type="AlphaFoldDB" id="A0AAW2PB66"/>
<dbReference type="InterPro" id="IPR019775">
    <property type="entry name" value="WD40_repeat_CS"/>
</dbReference>
<sequence length="372" mass="40085">MSLVAGSYERFIWGYKLKSRKHSHSHSHSLALTPLFSFPSHLSTIKAVAVAGSAAVSGGNDDTIKIYDLSSSAEIGSLHHSSSITSLSFFSPPSLSSFPRNLLAADAEGSLSIYDADPFVHLMTLKVHKKAVNSLTVHPSGKLALTVGHDDCLAMVNLVRGRRSFYCKLSKEASIVKFDETGEKFFMVVDDKISVHESEDAKLIVELDNRKRVLCAAPGAGGILFTGGEDRNITAWDTASGKLAYSIEDAHAARVKGIVVLSKNNGGSEEEDPYIVASASSDGVIRVWDVRMANKGKPTPLAEANTKSRLTCLAGSSVKCYTRVSGFATCSIFSVMLICFLLRAATSQAAKCIYAMINLIACYIYSLKISYH</sequence>
<keyword evidence="6" id="KW-0808">Transferase</keyword>
<dbReference type="InterPro" id="IPR020472">
    <property type="entry name" value="WD40_PAC1"/>
</dbReference>
<keyword evidence="5" id="KW-1133">Transmembrane helix</keyword>
<evidence type="ECO:0000256" key="4">
    <source>
        <dbReference type="PROSITE-ProRule" id="PRU00221"/>
    </source>
</evidence>
<dbReference type="Gene3D" id="2.130.10.10">
    <property type="entry name" value="YVTN repeat-like/Quinoprotein amine dehydrogenase"/>
    <property type="match status" value="2"/>
</dbReference>
<organism evidence="6">
    <name type="scientific">Sesamum angustifolium</name>
    <dbReference type="NCBI Taxonomy" id="2727405"/>
    <lineage>
        <taxon>Eukaryota</taxon>
        <taxon>Viridiplantae</taxon>
        <taxon>Streptophyta</taxon>
        <taxon>Embryophyta</taxon>
        <taxon>Tracheophyta</taxon>
        <taxon>Spermatophyta</taxon>
        <taxon>Magnoliopsida</taxon>
        <taxon>eudicotyledons</taxon>
        <taxon>Gunneridae</taxon>
        <taxon>Pentapetalae</taxon>
        <taxon>asterids</taxon>
        <taxon>lamiids</taxon>
        <taxon>Lamiales</taxon>
        <taxon>Pedaliaceae</taxon>
        <taxon>Sesamum</taxon>
    </lineage>
</organism>
<evidence type="ECO:0000256" key="2">
    <source>
        <dbReference type="ARBA" id="ARBA00022574"/>
    </source>
</evidence>
<dbReference type="SMART" id="SM00320">
    <property type="entry name" value="WD40"/>
    <property type="match status" value="5"/>
</dbReference>
<dbReference type="EMBL" id="JACGWK010000005">
    <property type="protein sequence ID" value="KAL0352828.1"/>
    <property type="molecule type" value="Genomic_DNA"/>
</dbReference>
<dbReference type="InterPro" id="IPR051959">
    <property type="entry name" value="PAK1-Kinase_Regulator"/>
</dbReference>
<dbReference type="PRINTS" id="PR00320">
    <property type="entry name" value="GPROTEINBRPT"/>
</dbReference>
<dbReference type="PROSITE" id="PS50082">
    <property type="entry name" value="WD_REPEATS_2"/>
    <property type="match status" value="3"/>
</dbReference>
<feature type="repeat" description="WD" evidence="4">
    <location>
        <begin position="276"/>
        <end position="291"/>
    </location>
</feature>
<evidence type="ECO:0000256" key="1">
    <source>
        <dbReference type="ARBA" id="ARBA00022517"/>
    </source>
</evidence>
<dbReference type="InterPro" id="IPR015943">
    <property type="entry name" value="WD40/YVTN_repeat-like_dom_sf"/>
</dbReference>
<dbReference type="PROSITE" id="PS00678">
    <property type="entry name" value="WD_REPEATS_1"/>
    <property type="match status" value="1"/>
</dbReference>
<keyword evidence="6" id="KW-0418">Kinase</keyword>
<dbReference type="PANTHER" id="PTHR44675:SF1">
    <property type="entry name" value="P21-ACTIVATED PROTEIN KINASE-INTERACTING PROTEIN 1"/>
    <property type="match status" value="1"/>
</dbReference>
<protein>
    <submittedName>
        <fullName evidence="6">P21-activated protein kinase-interacting protein 1-like</fullName>
    </submittedName>
</protein>
<dbReference type="GO" id="GO:0042254">
    <property type="term" value="P:ribosome biogenesis"/>
    <property type="evidence" value="ECO:0007669"/>
    <property type="project" value="UniProtKB-KW"/>
</dbReference>
<dbReference type="Pfam" id="PF00400">
    <property type="entry name" value="WD40"/>
    <property type="match status" value="3"/>
</dbReference>
<keyword evidence="2 4" id="KW-0853">WD repeat</keyword>
<reference evidence="6" key="2">
    <citation type="journal article" date="2024" name="Plant">
        <title>Genomic evolution and insights into agronomic trait innovations of Sesamum species.</title>
        <authorList>
            <person name="Miao H."/>
            <person name="Wang L."/>
            <person name="Qu L."/>
            <person name="Liu H."/>
            <person name="Sun Y."/>
            <person name="Le M."/>
            <person name="Wang Q."/>
            <person name="Wei S."/>
            <person name="Zheng Y."/>
            <person name="Lin W."/>
            <person name="Duan Y."/>
            <person name="Cao H."/>
            <person name="Xiong S."/>
            <person name="Wang X."/>
            <person name="Wei L."/>
            <person name="Li C."/>
            <person name="Ma Q."/>
            <person name="Ju M."/>
            <person name="Zhao R."/>
            <person name="Li G."/>
            <person name="Mu C."/>
            <person name="Tian Q."/>
            <person name="Mei H."/>
            <person name="Zhang T."/>
            <person name="Gao T."/>
            <person name="Zhang H."/>
        </authorList>
    </citation>
    <scope>NUCLEOTIDE SEQUENCE</scope>
    <source>
        <strain evidence="6">G01</strain>
    </source>
</reference>
<keyword evidence="3" id="KW-0677">Repeat</keyword>
<keyword evidence="5" id="KW-0472">Membrane</keyword>
<dbReference type="PANTHER" id="PTHR44675">
    <property type="entry name" value="PAK1 INTERACTING PROTEIN 1"/>
    <property type="match status" value="1"/>
</dbReference>